<dbReference type="PANTHER" id="PTHR22883:SF286">
    <property type="entry name" value="PROTEIN S-ACYLTRANSFERASE 17-RELATED"/>
    <property type="match status" value="1"/>
</dbReference>
<comment type="subcellular location">
    <subcellularLocation>
        <location evidence="1">Membrane</location>
        <topology evidence="1">Multi-pass membrane protein</topology>
    </subcellularLocation>
</comment>
<evidence type="ECO:0000256" key="5">
    <source>
        <dbReference type="ARBA" id="ARBA00022989"/>
    </source>
</evidence>
<feature type="domain" description="Palmitoyltransferase DHHC" evidence="10">
    <location>
        <begin position="108"/>
        <end position="255"/>
    </location>
</feature>
<feature type="region of interest" description="Disordered" evidence="9">
    <location>
        <begin position="324"/>
        <end position="352"/>
    </location>
</feature>
<dbReference type="EC" id="2.3.1.225" evidence="8"/>
<sequence>RAAVVICGAKGRNVFLSVEYYCCDRPNPILQILYLTTIGVTYFFVLKSSFSFIPGYYISGIHWYTSMIAVLVGIILFTITSFSDPGTINAKNVSGYLSAYSYDGIIYTEKQCATCKIPRPARSKHCSICDRCVARFDHHCGWMNNCIGEKNLRYFLAFLLWHFFLCLYGVVVLGAILAGEFKERKVYRILTVYYGIENSFLSLVPHIVQWLLNFYNTQVLLIIFLAVISLLLAGFFFYHIHLVITNTTTNETFKWDSYRRWQLSLTQVKAATESLNHSAEPVNVDQQTETSNSTTLYRWPHGSKENNVFEFEQTQHDVEISSVPHSLAPGPPPHPIQNPSTMKRKMPPPPPPPQNIRTRCIGKHISFVPPASSRGTLNFAIEFPKFSLGNVPSGRGVSVLNKIDLDEEYLGIESGVQAHGNFNPQDMIHGASYDDEVLDIMLNRIENLNVEAQAYHNMWLRDKGLVVITNAERDKALNNTLRRIIKTHGMDSEILLKKKTEHDPTLLSVGDASNLEREIISNIEAATKDLVQSGVVKESSIAQETKTETHREESSQG</sequence>
<keyword evidence="3 8" id="KW-0808">Transferase</keyword>
<evidence type="ECO:0000256" key="9">
    <source>
        <dbReference type="SAM" id="MobiDB-lite"/>
    </source>
</evidence>
<dbReference type="GO" id="GO:0005794">
    <property type="term" value="C:Golgi apparatus"/>
    <property type="evidence" value="ECO:0007669"/>
    <property type="project" value="TreeGrafter"/>
</dbReference>
<evidence type="ECO:0000256" key="2">
    <source>
        <dbReference type="ARBA" id="ARBA00008574"/>
    </source>
</evidence>
<organism evidence="11 12">
    <name type="scientific">Taxus chinensis</name>
    <name type="common">Chinese yew</name>
    <name type="synonym">Taxus wallichiana var. chinensis</name>
    <dbReference type="NCBI Taxonomy" id="29808"/>
    <lineage>
        <taxon>Eukaryota</taxon>
        <taxon>Viridiplantae</taxon>
        <taxon>Streptophyta</taxon>
        <taxon>Embryophyta</taxon>
        <taxon>Tracheophyta</taxon>
        <taxon>Spermatophyta</taxon>
        <taxon>Pinopsida</taxon>
        <taxon>Pinidae</taxon>
        <taxon>Conifers II</taxon>
        <taxon>Cupressales</taxon>
        <taxon>Taxaceae</taxon>
        <taxon>Taxus</taxon>
    </lineage>
</organism>
<comment type="similarity">
    <text evidence="2 8">Belongs to the DHHC palmitoyltransferase family.</text>
</comment>
<evidence type="ECO:0000313" key="11">
    <source>
        <dbReference type="EMBL" id="KAH9296839.1"/>
    </source>
</evidence>
<dbReference type="PANTHER" id="PTHR22883">
    <property type="entry name" value="ZINC FINGER DHHC DOMAIN CONTAINING PROTEIN"/>
    <property type="match status" value="1"/>
</dbReference>
<feature type="transmembrane region" description="Helical" evidence="8">
    <location>
        <begin position="218"/>
        <end position="238"/>
    </location>
</feature>
<feature type="region of interest" description="Disordered" evidence="9">
    <location>
        <begin position="277"/>
        <end position="297"/>
    </location>
</feature>
<feature type="compositionally biased region" description="Polar residues" evidence="9">
    <location>
        <begin position="284"/>
        <end position="296"/>
    </location>
</feature>
<comment type="caution">
    <text evidence="11">The sequence shown here is derived from an EMBL/GenBank/DDBJ whole genome shotgun (WGS) entry which is preliminary data.</text>
</comment>
<evidence type="ECO:0000256" key="4">
    <source>
        <dbReference type="ARBA" id="ARBA00022692"/>
    </source>
</evidence>
<evidence type="ECO:0000259" key="10">
    <source>
        <dbReference type="Pfam" id="PF01529"/>
    </source>
</evidence>
<evidence type="ECO:0000256" key="7">
    <source>
        <dbReference type="ARBA" id="ARBA00023315"/>
    </source>
</evidence>
<feature type="transmembrane region" description="Helical" evidence="8">
    <location>
        <begin position="190"/>
        <end position="212"/>
    </location>
</feature>
<gene>
    <name evidence="11" type="ORF">KI387_028521</name>
</gene>
<dbReference type="AlphaFoldDB" id="A0AA38CFS3"/>
<keyword evidence="7 8" id="KW-0012">Acyltransferase</keyword>
<dbReference type="InterPro" id="IPR039859">
    <property type="entry name" value="PFA4/ZDH16/20/ERF2-like"/>
</dbReference>
<dbReference type="Proteomes" id="UP000824469">
    <property type="component" value="Unassembled WGS sequence"/>
</dbReference>
<proteinExistence type="inferred from homology"/>
<feature type="non-terminal residue" evidence="11">
    <location>
        <position position="1"/>
    </location>
</feature>
<keyword evidence="12" id="KW-1185">Reference proteome</keyword>
<evidence type="ECO:0000256" key="6">
    <source>
        <dbReference type="ARBA" id="ARBA00023136"/>
    </source>
</evidence>
<evidence type="ECO:0000256" key="1">
    <source>
        <dbReference type="ARBA" id="ARBA00004141"/>
    </source>
</evidence>
<feature type="transmembrane region" description="Helical" evidence="8">
    <location>
        <begin position="28"/>
        <end position="45"/>
    </location>
</feature>
<dbReference type="InterPro" id="IPR001594">
    <property type="entry name" value="Palmitoyltrfase_DHHC"/>
</dbReference>
<comment type="domain">
    <text evidence="8">The DHHC domain is required for palmitoyltransferase activity.</text>
</comment>
<dbReference type="GO" id="GO:0005783">
    <property type="term" value="C:endoplasmic reticulum"/>
    <property type="evidence" value="ECO:0007669"/>
    <property type="project" value="TreeGrafter"/>
</dbReference>
<evidence type="ECO:0000256" key="3">
    <source>
        <dbReference type="ARBA" id="ARBA00022679"/>
    </source>
</evidence>
<reference evidence="11 12" key="1">
    <citation type="journal article" date="2021" name="Nat. Plants">
        <title>The Taxus genome provides insights into paclitaxel biosynthesis.</title>
        <authorList>
            <person name="Xiong X."/>
            <person name="Gou J."/>
            <person name="Liao Q."/>
            <person name="Li Y."/>
            <person name="Zhou Q."/>
            <person name="Bi G."/>
            <person name="Li C."/>
            <person name="Du R."/>
            <person name="Wang X."/>
            <person name="Sun T."/>
            <person name="Guo L."/>
            <person name="Liang H."/>
            <person name="Lu P."/>
            <person name="Wu Y."/>
            <person name="Zhang Z."/>
            <person name="Ro D.K."/>
            <person name="Shang Y."/>
            <person name="Huang S."/>
            <person name="Yan J."/>
        </authorList>
    </citation>
    <scope>NUCLEOTIDE SEQUENCE [LARGE SCALE GENOMIC DNA]</scope>
    <source>
        <strain evidence="11">Ta-2019</strain>
    </source>
</reference>
<keyword evidence="6 8" id="KW-0472">Membrane</keyword>
<evidence type="ECO:0000313" key="12">
    <source>
        <dbReference type="Proteomes" id="UP000824469"/>
    </source>
</evidence>
<dbReference type="Pfam" id="PF01529">
    <property type="entry name" value="DHHC"/>
    <property type="match status" value="1"/>
</dbReference>
<dbReference type="GO" id="GO:0016020">
    <property type="term" value="C:membrane"/>
    <property type="evidence" value="ECO:0007669"/>
    <property type="project" value="UniProtKB-SubCell"/>
</dbReference>
<dbReference type="GO" id="GO:0006612">
    <property type="term" value="P:protein targeting to membrane"/>
    <property type="evidence" value="ECO:0007669"/>
    <property type="project" value="TreeGrafter"/>
</dbReference>
<feature type="transmembrane region" description="Helical" evidence="8">
    <location>
        <begin position="57"/>
        <end position="79"/>
    </location>
</feature>
<keyword evidence="4 8" id="KW-0812">Transmembrane</keyword>
<dbReference type="GO" id="GO:0019706">
    <property type="term" value="F:protein-cysteine S-palmitoyltransferase activity"/>
    <property type="evidence" value="ECO:0007669"/>
    <property type="project" value="UniProtKB-EC"/>
</dbReference>
<comment type="catalytic activity">
    <reaction evidence="8">
        <text>L-cysteinyl-[protein] + hexadecanoyl-CoA = S-hexadecanoyl-L-cysteinyl-[protein] + CoA</text>
        <dbReference type="Rhea" id="RHEA:36683"/>
        <dbReference type="Rhea" id="RHEA-COMP:10131"/>
        <dbReference type="Rhea" id="RHEA-COMP:11032"/>
        <dbReference type="ChEBI" id="CHEBI:29950"/>
        <dbReference type="ChEBI" id="CHEBI:57287"/>
        <dbReference type="ChEBI" id="CHEBI:57379"/>
        <dbReference type="ChEBI" id="CHEBI:74151"/>
        <dbReference type="EC" id="2.3.1.225"/>
    </reaction>
</comment>
<evidence type="ECO:0000256" key="8">
    <source>
        <dbReference type="RuleBase" id="RU079119"/>
    </source>
</evidence>
<name>A0AA38CFS3_TAXCH</name>
<feature type="transmembrane region" description="Helical" evidence="8">
    <location>
        <begin position="154"/>
        <end position="178"/>
    </location>
</feature>
<dbReference type="EMBL" id="JAHRHJ020000010">
    <property type="protein sequence ID" value="KAH9296839.1"/>
    <property type="molecule type" value="Genomic_DNA"/>
</dbReference>
<protein>
    <recommendedName>
        <fullName evidence="8">S-acyltransferase</fullName>
        <ecNumber evidence="8">2.3.1.225</ecNumber>
    </recommendedName>
    <alternativeName>
        <fullName evidence="8">Palmitoyltransferase</fullName>
    </alternativeName>
</protein>
<dbReference type="PROSITE" id="PS50216">
    <property type="entry name" value="DHHC"/>
    <property type="match status" value="1"/>
</dbReference>
<feature type="compositionally biased region" description="Basic and acidic residues" evidence="9">
    <location>
        <begin position="545"/>
        <end position="557"/>
    </location>
</feature>
<keyword evidence="5 8" id="KW-1133">Transmembrane helix</keyword>
<accession>A0AA38CFS3</accession>
<feature type="region of interest" description="Disordered" evidence="9">
    <location>
        <begin position="536"/>
        <end position="557"/>
    </location>
</feature>